<feature type="domain" description="DUF4789" evidence="2">
    <location>
        <begin position="76"/>
        <end position="152"/>
    </location>
</feature>
<dbReference type="EMBL" id="CAJVCH010001746">
    <property type="protein sequence ID" value="CAG7640742.1"/>
    <property type="molecule type" value="Genomic_DNA"/>
</dbReference>
<dbReference type="Proteomes" id="UP000708208">
    <property type="component" value="Unassembled WGS sequence"/>
</dbReference>
<dbReference type="OrthoDB" id="8248439at2759"/>
<name>A0A8J2J251_9HEXA</name>
<feature type="chain" id="PRO_5035318671" description="DUF4789 domain-containing protein" evidence="1">
    <location>
        <begin position="28"/>
        <end position="227"/>
    </location>
</feature>
<keyword evidence="1" id="KW-0732">Signal</keyword>
<reference evidence="3" key="1">
    <citation type="submission" date="2021-06" db="EMBL/GenBank/DDBJ databases">
        <authorList>
            <person name="Hodson N. C."/>
            <person name="Mongue J. A."/>
            <person name="Jaron S. K."/>
        </authorList>
    </citation>
    <scope>NUCLEOTIDE SEQUENCE</scope>
</reference>
<dbReference type="PANTHER" id="PTHR21177">
    <property type="entry name" value="IP06524P-RELATED"/>
    <property type="match status" value="1"/>
</dbReference>
<accession>A0A8J2J251</accession>
<dbReference type="PANTHER" id="PTHR21177:SF4">
    <property type="entry name" value="IP06524P"/>
    <property type="match status" value="1"/>
</dbReference>
<dbReference type="InterPro" id="IPR031993">
    <property type="entry name" value="DUF4789"/>
</dbReference>
<gene>
    <name evidence="3" type="ORF">AFUS01_LOCUS397</name>
</gene>
<evidence type="ECO:0000313" key="3">
    <source>
        <dbReference type="EMBL" id="CAG7640742.1"/>
    </source>
</evidence>
<proteinExistence type="predicted"/>
<comment type="caution">
    <text evidence="3">The sequence shown here is derived from an EMBL/GenBank/DDBJ whole genome shotgun (WGS) entry which is preliminary data.</text>
</comment>
<dbReference type="AlphaFoldDB" id="A0A8J2J251"/>
<evidence type="ECO:0000313" key="4">
    <source>
        <dbReference type="Proteomes" id="UP000708208"/>
    </source>
</evidence>
<organism evidence="3 4">
    <name type="scientific">Allacma fusca</name>
    <dbReference type="NCBI Taxonomy" id="39272"/>
    <lineage>
        <taxon>Eukaryota</taxon>
        <taxon>Metazoa</taxon>
        <taxon>Ecdysozoa</taxon>
        <taxon>Arthropoda</taxon>
        <taxon>Hexapoda</taxon>
        <taxon>Collembola</taxon>
        <taxon>Symphypleona</taxon>
        <taxon>Sminthuridae</taxon>
        <taxon>Allacma</taxon>
    </lineage>
</organism>
<evidence type="ECO:0000256" key="1">
    <source>
        <dbReference type="SAM" id="SignalP"/>
    </source>
</evidence>
<dbReference type="Pfam" id="PF16033">
    <property type="entry name" value="DUF4789"/>
    <property type="match status" value="1"/>
</dbReference>
<keyword evidence="4" id="KW-1185">Reference proteome</keyword>
<sequence length="227" mass="25869">MERASLGSGLLNFLPVLLLLLVTHVCAGVMSPSEKESISIKKGLCPELEGKSRYTIWATRYDNETGVCYMTGQKGPCGKNMIFYSVANDQVYGECDCNYDIECKSLIYSPVFKECVYAYDQGHCNEGYWLVADKEGKPSCERNLCRPPPKYSLKYKWALFKGRCERLFQSDVHDCKPGEYLWVPKGHRYPICGKAECRNPHSFVPTLQCELGSKLFHEDRCTRRKGI</sequence>
<feature type="signal peptide" evidence="1">
    <location>
        <begin position="1"/>
        <end position="27"/>
    </location>
</feature>
<evidence type="ECO:0000259" key="2">
    <source>
        <dbReference type="Pfam" id="PF16033"/>
    </source>
</evidence>
<protein>
    <recommendedName>
        <fullName evidence="2">DUF4789 domain-containing protein</fullName>
    </recommendedName>
</protein>